<reference evidence="7" key="1">
    <citation type="submission" date="2020-06" db="EMBL/GenBank/DDBJ databases">
        <title>A chromosome-scale genome assembly of Talaromyces rugulosus W13939.</title>
        <authorList>
            <person name="Wang B."/>
            <person name="Guo L."/>
            <person name="Ye K."/>
            <person name="Wang L."/>
        </authorList>
    </citation>
    <scope>NUCLEOTIDE SEQUENCE [LARGE SCALE GENOMIC DNA]</scope>
    <source>
        <strain evidence="7">W13939</strain>
    </source>
</reference>
<dbReference type="PANTHER" id="PTHR42978">
    <property type="entry name" value="QUORUM-QUENCHING LACTONASE YTNP-RELATED-RELATED"/>
    <property type="match status" value="1"/>
</dbReference>
<keyword evidence="7" id="KW-1185">Reference proteome</keyword>
<evidence type="ECO:0000259" key="5">
    <source>
        <dbReference type="SMART" id="SM00849"/>
    </source>
</evidence>
<keyword evidence="3" id="KW-0378">Hydrolase</keyword>
<protein>
    <recommendedName>
        <fullName evidence="5">Metallo-beta-lactamase domain-containing protein</fullName>
    </recommendedName>
</protein>
<proteinExistence type="inferred from homology"/>
<dbReference type="Gene3D" id="3.60.15.10">
    <property type="entry name" value="Ribonuclease Z/Hydroxyacylglutathione hydrolase-like"/>
    <property type="match status" value="1"/>
</dbReference>
<dbReference type="EMBL" id="CP055900">
    <property type="protein sequence ID" value="QKX57762.1"/>
    <property type="molecule type" value="Genomic_DNA"/>
</dbReference>
<name>A0A7H8QUN5_TALRU</name>
<keyword evidence="2" id="KW-0479">Metal-binding</keyword>
<evidence type="ECO:0000256" key="3">
    <source>
        <dbReference type="ARBA" id="ARBA00022801"/>
    </source>
</evidence>
<dbReference type="GeneID" id="55992380"/>
<dbReference type="RefSeq" id="XP_035343940.1">
    <property type="nucleotide sequence ID" value="XM_035488047.1"/>
</dbReference>
<dbReference type="SUPFAM" id="SSF56281">
    <property type="entry name" value="Metallo-hydrolase/oxidoreductase"/>
    <property type="match status" value="1"/>
</dbReference>
<keyword evidence="4" id="KW-0862">Zinc</keyword>
<dbReference type="GO" id="GO:0046872">
    <property type="term" value="F:metal ion binding"/>
    <property type="evidence" value="ECO:0007669"/>
    <property type="project" value="UniProtKB-KW"/>
</dbReference>
<comment type="similarity">
    <text evidence="1">Belongs to the metallo-beta-lactamase superfamily.</text>
</comment>
<evidence type="ECO:0000256" key="2">
    <source>
        <dbReference type="ARBA" id="ARBA00022723"/>
    </source>
</evidence>
<feature type="domain" description="Metallo-beta-lactamase" evidence="5">
    <location>
        <begin position="49"/>
        <end position="250"/>
    </location>
</feature>
<dbReference type="Pfam" id="PF00753">
    <property type="entry name" value="Lactamase_B"/>
    <property type="match status" value="1"/>
</dbReference>
<dbReference type="OrthoDB" id="10250730at2759"/>
<evidence type="ECO:0000256" key="4">
    <source>
        <dbReference type="ARBA" id="ARBA00022833"/>
    </source>
</evidence>
<dbReference type="GO" id="GO:0016787">
    <property type="term" value="F:hydrolase activity"/>
    <property type="evidence" value="ECO:0007669"/>
    <property type="project" value="UniProtKB-KW"/>
</dbReference>
<dbReference type="KEGG" id="trg:TRUGW13939_04882"/>
<sequence length="327" mass="36306">MTPKPSFEVPKGAAAKVHIIDSGFRLSGMPTNFLLSPEMDKFDEVPPVGSWFFLVESSTGRKVLFDLGGLSNVGSFPPSVVAVIEDGVELTHVESVIWSHGHWDHVGDIEAVPPATGLVVGPGFKDEFLPGYPTKQHVELPERYFKSRNVQEIEFVPGQSCLRICDFAALDFFGDGSFFLLNTPGHAVGYLSGLARTTTNPETFVFMGCNICHHGAKIRPSNNLSIPAEIHLTPSGKEMSYPDGALFRALNIRWDRKPNEPFFDPVLAIDLPRTIKTIKDAQKVDGQDNVLFVFAHDMGVCGVVDFFPKSVNNWKKECWKEKTHWNF</sequence>
<evidence type="ECO:0000313" key="6">
    <source>
        <dbReference type="EMBL" id="QKX57762.1"/>
    </source>
</evidence>
<dbReference type="PANTHER" id="PTHR42978:SF5">
    <property type="entry name" value="METALLO-BETA-LACTAMASE DOMAIN-CONTAINING PROTEIN"/>
    <property type="match status" value="1"/>
</dbReference>
<dbReference type="SMART" id="SM00849">
    <property type="entry name" value="Lactamase_B"/>
    <property type="match status" value="1"/>
</dbReference>
<evidence type="ECO:0000256" key="1">
    <source>
        <dbReference type="ARBA" id="ARBA00007749"/>
    </source>
</evidence>
<dbReference type="AlphaFoldDB" id="A0A7H8QUN5"/>
<evidence type="ECO:0000313" key="7">
    <source>
        <dbReference type="Proteomes" id="UP000509510"/>
    </source>
</evidence>
<dbReference type="InterPro" id="IPR001279">
    <property type="entry name" value="Metallo-B-lactamas"/>
</dbReference>
<dbReference type="Proteomes" id="UP000509510">
    <property type="component" value="Chromosome III"/>
</dbReference>
<dbReference type="InterPro" id="IPR036866">
    <property type="entry name" value="RibonucZ/Hydroxyglut_hydro"/>
</dbReference>
<accession>A0A7H8QUN5</accession>
<gene>
    <name evidence="6" type="ORF">TRUGW13939_04882</name>
</gene>
<organism evidence="6 7">
    <name type="scientific">Talaromyces rugulosus</name>
    <name type="common">Penicillium rugulosum</name>
    <dbReference type="NCBI Taxonomy" id="121627"/>
    <lineage>
        <taxon>Eukaryota</taxon>
        <taxon>Fungi</taxon>
        <taxon>Dikarya</taxon>
        <taxon>Ascomycota</taxon>
        <taxon>Pezizomycotina</taxon>
        <taxon>Eurotiomycetes</taxon>
        <taxon>Eurotiomycetidae</taxon>
        <taxon>Eurotiales</taxon>
        <taxon>Trichocomaceae</taxon>
        <taxon>Talaromyces</taxon>
        <taxon>Talaromyces sect. Islandici</taxon>
    </lineage>
</organism>
<dbReference type="InterPro" id="IPR051013">
    <property type="entry name" value="MBL_superfamily_lactonases"/>
</dbReference>